<dbReference type="SUPFAM" id="SSF51556">
    <property type="entry name" value="Metallo-dependent hydrolases"/>
    <property type="match status" value="1"/>
</dbReference>
<proteinExistence type="predicted"/>
<accession>A0A4R3LTI7</accession>
<dbReference type="GO" id="GO:0016787">
    <property type="term" value="F:hydrolase activity"/>
    <property type="evidence" value="ECO:0007669"/>
    <property type="project" value="InterPro"/>
</dbReference>
<dbReference type="InterPro" id="IPR032465">
    <property type="entry name" value="ACMSD"/>
</dbReference>
<protein>
    <recommendedName>
        <fullName evidence="2">Amidohydrolase-related domain-containing protein</fullName>
    </recommendedName>
</protein>
<dbReference type="PANTHER" id="PTHR21240">
    <property type="entry name" value="2-AMINO-3-CARBOXYLMUCONATE-6-SEMIALDEHYDE DECARBOXYLASE"/>
    <property type="match status" value="1"/>
</dbReference>
<keyword evidence="4" id="KW-1185">Reference proteome</keyword>
<dbReference type="Pfam" id="PF04909">
    <property type="entry name" value="Amidohydro_2"/>
    <property type="match status" value="1"/>
</dbReference>
<evidence type="ECO:0000313" key="3">
    <source>
        <dbReference type="EMBL" id="TCT03863.1"/>
    </source>
</evidence>
<dbReference type="OrthoDB" id="149172at2"/>
<sequence length="358" mass="39542">MKTLAFSGCLAGAIDCDVHNAVPSVKVLYPYLSDYWQDFMAEAGDPSLEPNYYPVNSAIAARPEARGAGFPPGADPEALIAQVLDRTGAKRAILNCLYGVPALYNEYWAAAMASAVNDWVADAWLSRDPRLSASIVVAPQSPDAAVAEIERRAADGRFVQVLLPARTQMPVGRRYYWPIYEAAARHGLPVCIHAGGGGAGQPPTPAGWPTYYVEEYLAVAQGFQGQLVSLVAEGVFAKVPGLKVVFAESGFTWLPSLMWRLDKNWKGLRREVPWVDRLPSEIIREHLRITLQPLDEPSELRRLVETIDHIQSDQMLLFSSDYPHWHYDAEGPLPAGLSPDAVRNLLFANAERTYRFHA</sequence>
<reference evidence="3 4" key="1">
    <citation type="submission" date="2019-03" db="EMBL/GenBank/DDBJ databases">
        <title>Genomic Encyclopedia of Type Strains, Phase IV (KMG-IV): sequencing the most valuable type-strain genomes for metagenomic binning, comparative biology and taxonomic classification.</title>
        <authorList>
            <person name="Goeker M."/>
        </authorList>
    </citation>
    <scope>NUCLEOTIDE SEQUENCE [LARGE SCALE GENOMIC DNA]</scope>
    <source>
        <strain evidence="3 4">DSM 9035</strain>
    </source>
</reference>
<evidence type="ECO:0000259" key="2">
    <source>
        <dbReference type="Pfam" id="PF04909"/>
    </source>
</evidence>
<comment type="caution">
    <text evidence="3">The sequence shown here is derived from an EMBL/GenBank/DDBJ whole genome shotgun (WGS) entry which is preliminary data.</text>
</comment>
<dbReference type="Proteomes" id="UP000294664">
    <property type="component" value="Unassembled WGS sequence"/>
</dbReference>
<organism evidence="3 4">
    <name type="scientific">Aquabacter spiritensis</name>
    <dbReference type="NCBI Taxonomy" id="933073"/>
    <lineage>
        <taxon>Bacteria</taxon>
        <taxon>Pseudomonadati</taxon>
        <taxon>Pseudomonadota</taxon>
        <taxon>Alphaproteobacteria</taxon>
        <taxon>Hyphomicrobiales</taxon>
        <taxon>Xanthobacteraceae</taxon>
        <taxon>Aquabacter</taxon>
    </lineage>
</organism>
<gene>
    <name evidence="3" type="ORF">EDC64_10828</name>
</gene>
<dbReference type="GO" id="GO:0005737">
    <property type="term" value="C:cytoplasm"/>
    <property type="evidence" value="ECO:0007669"/>
    <property type="project" value="TreeGrafter"/>
</dbReference>
<dbReference type="InterPro" id="IPR032466">
    <property type="entry name" value="Metal_Hydrolase"/>
</dbReference>
<feature type="domain" description="Amidohydrolase-related" evidence="2">
    <location>
        <begin position="14"/>
        <end position="356"/>
    </location>
</feature>
<dbReference type="EMBL" id="SMAI01000008">
    <property type="protein sequence ID" value="TCT03863.1"/>
    <property type="molecule type" value="Genomic_DNA"/>
</dbReference>
<evidence type="ECO:0000256" key="1">
    <source>
        <dbReference type="ARBA" id="ARBA00023239"/>
    </source>
</evidence>
<dbReference type="Gene3D" id="3.20.20.140">
    <property type="entry name" value="Metal-dependent hydrolases"/>
    <property type="match status" value="1"/>
</dbReference>
<keyword evidence="1" id="KW-0456">Lyase</keyword>
<dbReference type="GO" id="GO:0016831">
    <property type="term" value="F:carboxy-lyase activity"/>
    <property type="evidence" value="ECO:0007669"/>
    <property type="project" value="InterPro"/>
</dbReference>
<name>A0A4R3LTI7_9HYPH</name>
<evidence type="ECO:0000313" key="4">
    <source>
        <dbReference type="Proteomes" id="UP000294664"/>
    </source>
</evidence>
<dbReference type="InterPro" id="IPR006680">
    <property type="entry name" value="Amidohydro-rel"/>
</dbReference>
<dbReference type="GO" id="GO:0019748">
    <property type="term" value="P:secondary metabolic process"/>
    <property type="evidence" value="ECO:0007669"/>
    <property type="project" value="TreeGrafter"/>
</dbReference>
<dbReference type="AlphaFoldDB" id="A0A4R3LTI7"/>
<dbReference type="RefSeq" id="WP_132032109.1">
    <property type="nucleotide sequence ID" value="NZ_SMAI01000008.1"/>
</dbReference>
<dbReference type="PANTHER" id="PTHR21240:SF28">
    <property type="entry name" value="ISO-OROTATE DECARBOXYLASE (EUROFUNG)"/>
    <property type="match status" value="1"/>
</dbReference>